<evidence type="ECO:0000256" key="1">
    <source>
        <dbReference type="ARBA" id="ARBA00007905"/>
    </source>
</evidence>
<name>A0A232FA87_9HYME</name>
<dbReference type="CDD" id="cd19071">
    <property type="entry name" value="AKR_AKR1-5-like"/>
    <property type="match status" value="1"/>
</dbReference>
<dbReference type="InterPro" id="IPR020471">
    <property type="entry name" value="AKR"/>
</dbReference>
<reference evidence="6 7" key="1">
    <citation type="journal article" date="2017" name="Curr. Biol.">
        <title>The Evolution of Venom by Co-option of Single-Copy Genes.</title>
        <authorList>
            <person name="Martinson E.O."/>
            <person name="Mrinalini"/>
            <person name="Kelkar Y.D."/>
            <person name="Chang C.H."/>
            <person name="Werren J.H."/>
        </authorList>
    </citation>
    <scope>NUCLEOTIDE SEQUENCE [LARGE SCALE GENOMIC DNA]</scope>
    <source>
        <strain evidence="6 7">Alberta</strain>
        <tissue evidence="6">Whole body</tissue>
    </source>
</reference>
<dbReference type="InterPro" id="IPR023210">
    <property type="entry name" value="NADP_OxRdtase_dom"/>
</dbReference>
<feature type="non-terminal residue" evidence="6">
    <location>
        <position position="1"/>
    </location>
</feature>
<evidence type="ECO:0000256" key="4">
    <source>
        <dbReference type="SAM" id="MobiDB-lite"/>
    </source>
</evidence>
<dbReference type="STRING" id="543379.A0A232FA87"/>
<dbReference type="Proteomes" id="UP000215335">
    <property type="component" value="Unassembled WGS sequence"/>
</dbReference>
<protein>
    <recommendedName>
        <fullName evidence="5">NADP-dependent oxidoreductase domain-containing protein</fullName>
    </recommendedName>
</protein>
<dbReference type="Pfam" id="PF00248">
    <property type="entry name" value="Aldo_ket_red"/>
    <property type="match status" value="1"/>
</dbReference>
<feature type="domain" description="NADP-dependent oxidoreductase" evidence="5">
    <location>
        <begin position="109"/>
        <end position="341"/>
    </location>
</feature>
<dbReference type="GO" id="GO:0016491">
    <property type="term" value="F:oxidoreductase activity"/>
    <property type="evidence" value="ECO:0007669"/>
    <property type="project" value="InterPro"/>
</dbReference>
<keyword evidence="2" id="KW-0521">NADP</keyword>
<proteinExistence type="inferred from homology"/>
<organism evidence="6 7">
    <name type="scientific">Trichomalopsis sarcophagae</name>
    <dbReference type="NCBI Taxonomy" id="543379"/>
    <lineage>
        <taxon>Eukaryota</taxon>
        <taxon>Metazoa</taxon>
        <taxon>Ecdysozoa</taxon>
        <taxon>Arthropoda</taxon>
        <taxon>Hexapoda</taxon>
        <taxon>Insecta</taxon>
        <taxon>Pterygota</taxon>
        <taxon>Neoptera</taxon>
        <taxon>Endopterygota</taxon>
        <taxon>Hymenoptera</taxon>
        <taxon>Apocrita</taxon>
        <taxon>Proctotrupomorpha</taxon>
        <taxon>Chalcidoidea</taxon>
        <taxon>Pteromalidae</taxon>
        <taxon>Pteromalinae</taxon>
        <taxon>Trichomalopsis</taxon>
    </lineage>
</organism>
<accession>A0A232FA87</accession>
<dbReference type="AlphaFoldDB" id="A0A232FA87"/>
<comment type="similarity">
    <text evidence="1">Belongs to the aldo/keto reductase family.</text>
</comment>
<dbReference type="PANTHER" id="PTHR43827:SF3">
    <property type="entry name" value="NADP-DEPENDENT OXIDOREDUCTASE DOMAIN-CONTAINING PROTEIN"/>
    <property type="match status" value="1"/>
</dbReference>
<evidence type="ECO:0000256" key="2">
    <source>
        <dbReference type="ARBA" id="ARBA00022857"/>
    </source>
</evidence>
<feature type="region of interest" description="Disordered" evidence="4">
    <location>
        <begin position="1"/>
        <end position="22"/>
    </location>
</feature>
<evidence type="ECO:0000313" key="6">
    <source>
        <dbReference type="EMBL" id="OXU27761.1"/>
    </source>
</evidence>
<dbReference type="PROSITE" id="PS00063">
    <property type="entry name" value="ALDOKETO_REDUCTASE_3"/>
    <property type="match status" value="1"/>
</dbReference>
<evidence type="ECO:0000256" key="3">
    <source>
        <dbReference type="ARBA" id="ARBA00023002"/>
    </source>
</evidence>
<gene>
    <name evidence="6" type="ORF">TSAR_002481</name>
</gene>
<dbReference type="EMBL" id="NNAY01000546">
    <property type="protein sequence ID" value="OXU27761.1"/>
    <property type="molecule type" value="Genomic_DNA"/>
</dbReference>
<evidence type="ECO:0000313" key="7">
    <source>
        <dbReference type="Proteomes" id="UP000215335"/>
    </source>
</evidence>
<keyword evidence="7" id="KW-1185">Reference proteome</keyword>
<comment type="caution">
    <text evidence="6">The sequence shown here is derived from an EMBL/GenBank/DDBJ whole genome shotgun (WGS) entry which is preliminary data.</text>
</comment>
<dbReference type="InterPro" id="IPR018170">
    <property type="entry name" value="Aldo/ket_reductase_CS"/>
</dbReference>
<dbReference type="InterPro" id="IPR036812">
    <property type="entry name" value="NAD(P)_OxRdtase_dom_sf"/>
</dbReference>
<feature type="compositionally biased region" description="Low complexity" evidence="4">
    <location>
        <begin position="1"/>
        <end position="19"/>
    </location>
</feature>
<keyword evidence="3" id="KW-0560">Oxidoreductase</keyword>
<sequence>LLPVSLSAHNKSSGSKSSSEPTDVPYLYTSTIHISSCASPSDAAAVVGRARERAAAPCHFPRANYPSGSIRRQVFLFLIIGTCHGEVPNFNFLDGNEIPAIGFDTYLMTDQQELDTAVTTALETGYKYIDTAYFYKNEKTIGKFLKNGLRKEVHLPLGAMRASDVGKVPDLSLSNLGLEYLDMYLIHRPIGMYPTPDFDILVYDNGSIAFDYTTVSHFSDNQFILEKPVKLGKIELNPYLQQDEMVDFCHNLGIVVTAHMSSRIWRYNSRDWYQKKARHDRIASIAKKHNKSPAQVTLRFGLQRNLVAIPKSSHPKRIRENFDVFDFTLTDSEMKQLKALDQHGRYRKFVMSTGFPGAKNHPEYPFSYRLPK</sequence>
<dbReference type="Gene3D" id="3.20.20.100">
    <property type="entry name" value="NADP-dependent oxidoreductase domain"/>
    <property type="match status" value="1"/>
</dbReference>
<dbReference type="PANTHER" id="PTHR43827">
    <property type="entry name" value="2,5-DIKETO-D-GLUCONIC ACID REDUCTASE"/>
    <property type="match status" value="1"/>
</dbReference>
<evidence type="ECO:0000259" key="5">
    <source>
        <dbReference type="Pfam" id="PF00248"/>
    </source>
</evidence>
<dbReference type="SUPFAM" id="SSF51430">
    <property type="entry name" value="NAD(P)-linked oxidoreductase"/>
    <property type="match status" value="1"/>
</dbReference>
<dbReference type="PRINTS" id="PR00069">
    <property type="entry name" value="ALDKETRDTASE"/>
</dbReference>